<evidence type="ECO:0000256" key="3">
    <source>
        <dbReference type="ARBA" id="ARBA00022692"/>
    </source>
</evidence>
<evidence type="ECO:0000256" key="2">
    <source>
        <dbReference type="ARBA" id="ARBA00022475"/>
    </source>
</evidence>
<dbReference type="Proteomes" id="UP001208041">
    <property type="component" value="Unassembled WGS sequence"/>
</dbReference>
<evidence type="ECO:0000313" key="8">
    <source>
        <dbReference type="EMBL" id="MCV6824186.1"/>
    </source>
</evidence>
<dbReference type="GO" id="GO:0015171">
    <property type="term" value="F:amino acid transmembrane transporter activity"/>
    <property type="evidence" value="ECO:0007669"/>
    <property type="project" value="TreeGrafter"/>
</dbReference>
<keyword evidence="7" id="KW-0732">Signal</keyword>
<dbReference type="PANTHER" id="PTHR30086">
    <property type="entry name" value="ARGININE EXPORTER PROTEIN ARGO"/>
    <property type="match status" value="1"/>
</dbReference>
<feature type="transmembrane region" description="Helical" evidence="6">
    <location>
        <begin position="70"/>
        <end position="88"/>
    </location>
</feature>
<dbReference type="GO" id="GO:0005886">
    <property type="term" value="C:plasma membrane"/>
    <property type="evidence" value="ECO:0007669"/>
    <property type="project" value="UniProtKB-SubCell"/>
</dbReference>
<dbReference type="PANTHER" id="PTHR30086:SF19">
    <property type="entry name" value="THREONINE EFFLUX PROTEIN"/>
    <property type="match status" value="1"/>
</dbReference>
<accession>A0AAE3LSY8</accession>
<comment type="caution">
    <text evidence="8">The sequence shown here is derived from an EMBL/GenBank/DDBJ whole genome shotgun (WGS) entry which is preliminary data.</text>
</comment>
<evidence type="ECO:0000313" key="9">
    <source>
        <dbReference type="Proteomes" id="UP001208041"/>
    </source>
</evidence>
<dbReference type="Pfam" id="PF01810">
    <property type="entry name" value="LysE"/>
    <property type="match status" value="1"/>
</dbReference>
<keyword evidence="3 6" id="KW-0812">Transmembrane</keyword>
<keyword evidence="4 6" id="KW-1133">Transmembrane helix</keyword>
<organism evidence="8 9">
    <name type="scientific">Halocynthiibacter halioticoli</name>
    <dbReference type="NCBI Taxonomy" id="2986804"/>
    <lineage>
        <taxon>Bacteria</taxon>
        <taxon>Pseudomonadati</taxon>
        <taxon>Pseudomonadota</taxon>
        <taxon>Alphaproteobacteria</taxon>
        <taxon>Rhodobacterales</taxon>
        <taxon>Paracoccaceae</taxon>
        <taxon>Halocynthiibacter</taxon>
    </lineage>
</organism>
<feature type="signal peptide" evidence="7">
    <location>
        <begin position="1"/>
        <end position="16"/>
    </location>
</feature>
<reference evidence="8" key="1">
    <citation type="submission" date="2022-10" db="EMBL/GenBank/DDBJ databases">
        <authorList>
            <person name="Yue Y."/>
        </authorList>
    </citation>
    <scope>NUCLEOTIDE SEQUENCE</scope>
    <source>
        <strain evidence="8">Z654</strain>
    </source>
</reference>
<evidence type="ECO:0000256" key="5">
    <source>
        <dbReference type="ARBA" id="ARBA00023136"/>
    </source>
</evidence>
<keyword evidence="5 6" id="KW-0472">Membrane</keyword>
<keyword evidence="2" id="KW-1003">Cell membrane</keyword>
<dbReference type="EMBL" id="JAOYFC010000001">
    <property type="protein sequence ID" value="MCV6824186.1"/>
    <property type="molecule type" value="Genomic_DNA"/>
</dbReference>
<dbReference type="AlphaFoldDB" id="A0AAE3LSY8"/>
<feature type="transmembrane region" description="Helical" evidence="6">
    <location>
        <begin position="40"/>
        <end position="63"/>
    </location>
</feature>
<evidence type="ECO:0000256" key="6">
    <source>
        <dbReference type="SAM" id="Phobius"/>
    </source>
</evidence>
<dbReference type="InterPro" id="IPR001123">
    <property type="entry name" value="LeuE-type"/>
</dbReference>
<feature type="chain" id="PRO_5041918249" evidence="7">
    <location>
        <begin position="17"/>
        <end position="203"/>
    </location>
</feature>
<keyword evidence="9" id="KW-1185">Reference proteome</keyword>
<name>A0AAE3LSY8_9RHOB</name>
<protein>
    <submittedName>
        <fullName evidence="8">LysE family translocator</fullName>
    </submittedName>
</protein>
<feature type="transmembrane region" description="Helical" evidence="6">
    <location>
        <begin position="127"/>
        <end position="156"/>
    </location>
</feature>
<dbReference type="RefSeq" id="WP_263953004.1">
    <property type="nucleotide sequence ID" value="NZ_JAOYFC010000001.1"/>
</dbReference>
<evidence type="ECO:0000256" key="4">
    <source>
        <dbReference type="ARBA" id="ARBA00022989"/>
    </source>
</evidence>
<evidence type="ECO:0000256" key="7">
    <source>
        <dbReference type="SAM" id="SignalP"/>
    </source>
</evidence>
<comment type="subcellular location">
    <subcellularLocation>
        <location evidence="1">Cell membrane</location>
        <topology evidence="1">Multi-pass membrane protein</topology>
    </subcellularLocation>
</comment>
<proteinExistence type="predicted"/>
<sequence length="203" mass="20998">MTLSAFLAIAFLHAMAAISPGPSVLMAARTGVTHGFRAATGVAIGIGIGGVIWAMAALFGLSLLFTYMPALLWAFKLCGGAFLVYMAIKLWKQADTPIETDGSATPPSFGRGVVLGLVTQLANPKPAVLFAAIFLGTVPAGVGIEVYAALLAVVFFNETAWNILVGRIFSLPATRRSYLGLKGAIDRVFGGLLAALGVKIAAT</sequence>
<gene>
    <name evidence="8" type="ORF">OH136_06405</name>
</gene>
<evidence type="ECO:0000256" key="1">
    <source>
        <dbReference type="ARBA" id="ARBA00004651"/>
    </source>
</evidence>